<feature type="region of interest" description="Disordered" evidence="1">
    <location>
        <begin position="203"/>
        <end position="222"/>
    </location>
</feature>
<feature type="region of interest" description="Disordered" evidence="1">
    <location>
        <begin position="241"/>
        <end position="272"/>
    </location>
</feature>
<gene>
    <name evidence="2" type="ORF">RFI_22631</name>
</gene>
<feature type="compositionally biased region" description="Polar residues" evidence="1">
    <location>
        <begin position="253"/>
        <end position="272"/>
    </location>
</feature>
<sequence>MIETSSSNQNKHNKLDHGSTFNHKSTDIDVPNFPFHTQSEHSVLLNIKLKIVEGSPDSMRGDTREDSVMQSPMVLPAPHPGLTNYVPFNNTPNVVPGLFGNSPLAFAPPLSSTLFPGDIESMGQASAFDNKGPVPFPFTRRESTSQSQTESENRDEHIQPPQILPGRKPPISFFEPFQVLGSSKSVPDLPSPDNGVYLNDTLPSQNQIPPIHGRPNADPKKKLPPVQRILPVSAIAIPENKTANYRPSDEHGNTYSDQYMNSSGNHTNINAPNWKTSFRTNFAGLDRSLEPSDHDHTDSRTHTNSLLQQPMTLSARPPPKQPPSLANESFHPQGDSSLLTQDLTSRELTETGHRDAADMLVQPVEDEENEIKSHIASL</sequence>
<dbReference type="Proteomes" id="UP000023152">
    <property type="component" value="Unassembled WGS sequence"/>
</dbReference>
<feature type="compositionally biased region" description="Basic and acidic residues" evidence="1">
    <location>
        <begin position="344"/>
        <end position="357"/>
    </location>
</feature>
<proteinExistence type="predicted"/>
<evidence type="ECO:0000256" key="1">
    <source>
        <dbReference type="SAM" id="MobiDB-lite"/>
    </source>
</evidence>
<feature type="compositionally biased region" description="Polar residues" evidence="1">
    <location>
        <begin position="334"/>
        <end position="343"/>
    </location>
</feature>
<keyword evidence="3" id="KW-1185">Reference proteome</keyword>
<name>X6MM55_RETFI</name>
<accession>X6MM55</accession>
<comment type="caution">
    <text evidence="2">The sequence shown here is derived from an EMBL/GenBank/DDBJ whole genome shotgun (WGS) entry which is preliminary data.</text>
</comment>
<dbReference type="AlphaFoldDB" id="X6MM55"/>
<dbReference type="EMBL" id="ASPP01019815">
    <property type="protein sequence ID" value="ETO14736.1"/>
    <property type="molecule type" value="Genomic_DNA"/>
</dbReference>
<evidence type="ECO:0000313" key="3">
    <source>
        <dbReference type="Proteomes" id="UP000023152"/>
    </source>
</evidence>
<feature type="region of interest" description="Disordered" evidence="1">
    <location>
        <begin position="311"/>
        <end position="378"/>
    </location>
</feature>
<feature type="compositionally biased region" description="Polar residues" evidence="1">
    <location>
        <begin position="1"/>
        <end position="10"/>
    </location>
</feature>
<feature type="region of interest" description="Disordered" evidence="1">
    <location>
        <begin position="124"/>
        <end position="169"/>
    </location>
</feature>
<evidence type="ECO:0000313" key="2">
    <source>
        <dbReference type="EMBL" id="ETO14736.1"/>
    </source>
</evidence>
<protein>
    <submittedName>
        <fullName evidence="2">Uncharacterized protein</fullName>
    </submittedName>
</protein>
<reference evidence="2 3" key="1">
    <citation type="journal article" date="2013" name="Curr. Biol.">
        <title>The Genome of the Foraminiferan Reticulomyxa filosa.</title>
        <authorList>
            <person name="Glockner G."/>
            <person name="Hulsmann N."/>
            <person name="Schleicher M."/>
            <person name="Noegel A.A."/>
            <person name="Eichinger L."/>
            <person name="Gallinger C."/>
            <person name="Pawlowski J."/>
            <person name="Sierra R."/>
            <person name="Euteneuer U."/>
            <person name="Pillet L."/>
            <person name="Moustafa A."/>
            <person name="Platzer M."/>
            <person name="Groth M."/>
            <person name="Szafranski K."/>
            <person name="Schliwa M."/>
        </authorList>
    </citation>
    <scope>NUCLEOTIDE SEQUENCE [LARGE SCALE GENOMIC DNA]</scope>
</reference>
<organism evidence="2 3">
    <name type="scientific">Reticulomyxa filosa</name>
    <dbReference type="NCBI Taxonomy" id="46433"/>
    <lineage>
        <taxon>Eukaryota</taxon>
        <taxon>Sar</taxon>
        <taxon>Rhizaria</taxon>
        <taxon>Retaria</taxon>
        <taxon>Foraminifera</taxon>
        <taxon>Monothalamids</taxon>
        <taxon>Reticulomyxidae</taxon>
        <taxon>Reticulomyxa</taxon>
    </lineage>
</organism>
<feature type="region of interest" description="Disordered" evidence="1">
    <location>
        <begin position="1"/>
        <end position="23"/>
    </location>
</feature>